<name>A0ABU5J3L4_9BACI</name>
<evidence type="ECO:0000313" key="2">
    <source>
        <dbReference type="EMBL" id="MDZ5473997.1"/>
    </source>
</evidence>
<accession>A0ABU5J3L4</accession>
<sequence>MNNLYFLIGILLFFLTMILFSSQFYIFATRNYTKAVSKRLGFKVKELHYSLDQIIYFISLPSNLPEVRNAKIEDLVIEQDYSCYLFPKLKGIKIWIHSNKNRLELGYLPIENFRLPSLDKWENEGKISDETNFKISICKLIHPKTIKEIREEVFKQIQIGRYEIS</sequence>
<dbReference type="EMBL" id="JAXOFX010000018">
    <property type="protein sequence ID" value="MDZ5473997.1"/>
    <property type="molecule type" value="Genomic_DNA"/>
</dbReference>
<protein>
    <submittedName>
        <fullName evidence="2">Uncharacterized protein</fullName>
    </submittedName>
</protein>
<reference evidence="2 3" key="1">
    <citation type="submission" date="2023-11" db="EMBL/GenBank/DDBJ databases">
        <title>Bacillus jintuensis, isolated from a mudflat on the Beibu Gulf coast.</title>
        <authorList>
            <person name="Li M."/>
        </authorList>
    </citation>
    <scope>NUCLEOTIDE SEQUENCE [LARGE SCALE GENOMIC DNA]</scope>
    <source>
        <strain evidence="2 3">31A1R</strain>
    </source>
</reference>
<evidence type="ECO:0000313" key="3">
    <source>
        <dbReference type="Proteomes" id="UP001290455"/>
    </source>
</evidence>
<organism evidence="2 3">
    <name type="scientific">Robertmurraya mangrovi</name>
    <dbReference type="NCBI Taxonomy" id="3098077"/>
    <lineage>
        <taxon>Bacteria</taxon>
        <taxon>Bacillati</taxon>
        <taxon>Bacillota</taxon>
        <taxon>Bacilli</taxon>
        <taxon>Bacillales</taxon>
        <taxon>Bacillaceae</taxon>
        <taxon>Robertmurraya</taxon>
    </lineage>
</organism>
<feature type="transmembrane region" description="Helical" evidence="1">
    <location>
        <begin position="6"/>
        <end position="28"/>
    </location>
</feature>
<keyword evidence="1" id="KW-1133">Transmembrane helix</keyword>
<proteinExistence type="predicted"/>
<dbReference type="Proteomes" id="UP001290455">
    <property type="component" value="Unassembled WGS sequence"/>
</dbReference>
<evidence type="ECO:0000256" key="1">
    <source>
        <dbReference type="SAM" id="Phobius"/>
    </source>
</evidence>
<keyword evidence="1" id="KW-0812">Transmembrane</keyword>
<gene>
    <name evidence="2" type="ORF">SM124_19945</name>
</gene>
<dbReference type="RefSeq" id="WP_322448289.1">
    <property type="nucleotide sequence ID" value="NZ_JAXOFX010000018.1"/>
</dbReference>
<keyword evidence="3" id="KW-1185">Reference proteome</keyword>
<keyword evidence="1" id="KW-0472">Membrane</keyword>
<comment type="caution">
    <text evidence="2">The sequence shown here is derived from an EMBL/GenBank/DDBJ whole genome shotgun (WGS) entry which is preliminary data.</text>
</comment>